<sequence>MPSNTSNRVGSKHVPSHSRGLKKDVPVQGRQQQQRIQQEYPLAQWKDRQSHSFWSFASMTFAFANHIWHHASPELRRKVEDFAKPSRGLLTFIQDGPQTSINAKHRDAEAGEGVPQVTTPGSCSTRARSSAFLYR</sequence>
<organism evidence="2 3">
    <name type="scientific">Aspergillus welwitschiae</name>
    <dbReference type="NCBI Taxonomy" id="1341132"/>
    <lineage>
        <taxon>Eukaryota</taxon>
        <taxon>Fungi</taxon>
        <taxon>Dikarya</taxon>
        <taxon>Ascomycota</taxon>
        <taxon>Pezizomycotina</taxon>
        <taxon>Eurotiomycetes</taxon>
        <taxon>Eurotiomycetidae</taxon>
        <taxon>Eurotiales</taxon>
        <taxon>Aspergillaceae</taxon>
        <taxon>Aspergillus</taxon>
        <taxon>Aspergillus subgen. Circumdati</taxon>
    </lineage>
</organism>
<dbReference type="AlphaFoldDB" id="A0A3F3PH10"/>
<feature type="region of interest" description="Disordered" evidence="1">
    <location>
        <begin position="105"/>
        <end position="135"/>
    </location>
</feature>
<protein>
    <submittedName>
        <fullName evidence="2">Uncharacterized protein</fullName>
    </submittedName>
</protein>
<evidence type="ECO:0000313" key="3">
    <source>
        <dbReference type="Proteomes" id="UP000253729"/>
    </source>
</evidence>
<gene>
    <name evidence="2" type="ORF">BDQ94DRAFT_176732</name>
</gene>
<evidence type="ECO:0000256" key="1">
    <source>
        <dbReference type="SAM" id="MobiDB-lite"/>
    </source>
</evidence>
<dbReference type="Proteomes" id="UP000253729">
    <property type="component" value="Unassembled WGS sequence"/>
</dbReference>
<dbReference type="GeneID" id="38141102"/>
<feature type="compositionally biased region" description="Polar residues" evidence="1">
    <location>
        <begin position="116"/>
        <end position="128"/>
    </location>
</feature>
<proteinExistence type="predicted"/>
<name>A0A3F3PH10_9EURO</name>
<evidence type="ECO:0000313" key="2">
    <source>
        <dbReference type="EMBL" id="RDH26107.1"/>
    </source>
</evidence>
<accession>A0A3F3PH10</accession>
<dbReference type="EMBL" id="KZ852400">
    <property type="protein sequence ID" value="RDH26107.1"/>
    <property type="molecule type" value="Genomic_DNA"/>
</dbReference>
<feature type="compositionally biased region" description="Basic residues" evidence="1">
    <location>
        <begin position="10"/>
        <end position="20"/>
    </location>
</feature>
<keyword evidence="3" id="KW-1185">Reference proteome</keyword>
<dbReference type="RefSeq" id="XP_026619129.1">
    <property type="nucleotide sequence ID" value="XM_026772746.1"/>
</dbReference>
<reference evidence="2 3" key="1">
    <citation type="submission" date="2018-07" db="EMBL/GenBank/DDBJ databases">
        <title>The genomes of Aspergillus section Nigri reveals drivers in fungal speciation.</title>
        <authorList>
            <consortium name="DOE Joint Genome Institute"/>
            <person name="Vesth T.C."/>
            <person name="Nybo J."/>
            <person name="Theobald S."/>
            <person name="Brandl J."/>
            <person name="Frisvad J.C."/>
            <person name="Nielsen K.F."/>
            <person name="Lyhne E.K."/>
            <person name="Kogle M.E."/>
            <person name="Kuo A."/>
            <person name="Riley R."/>
            <person name="Clum A."/>
            <person name="Nolan M."/>
            <person name="Lipzen A."/>
            <person name="Salamov A."/>
            <person name="Henrissat B."/>
            <person name="Wiebenga A."/>
            <person name="De vries R.P."/>
            <person name="Grigoriev I.V."/>
            <person name="Mortensen U.H."/>
            <person name="Andersen M.R."/>
            <person name="Baker S.E."/>
        </authorList>
    </citation>
    <scope>NUCLEOTIDE SEQUENCE [LARGE SCALE GENOMIC DNA]</scope>
    <source>
        <strain evidence="2 3">CBS 139.54b</strain>
    </source>
</reference>
<feature type="region of interest" description="Disordered" evidence="1">
    <location>
        <begin position="1"/>
        <end position="36"/>
    </location>
</feature>